<name>A0AAD8PBY5_TARER</name>
<accession>A0AAD8PBY5</accession>
<evidence type="ECO:0000313" key="2">
    <source>
        <dbReference type="Proteomes" id="UP001229421"/>
    </source>
</evidence>
<protein>
    <submittedName>
        <fullName evidence="1">Uncharacterized protein</fullName>
    </submittedName>
</protein>
<comment type="caution">
    <text evidence="1">The sequence shown here is derived from an EMBL/GenBank/DDBJ whole genome shotgun (WGS) entry which is preliminary data.</text>
</comment>
<keyword evidence="2" id="KW-1185">Reference proteome</keyword>
<proteinExistence type="predicted"/>
<dbReference type="Proteomes" id="UP001229421">
    <property type="component" value="Unassembled WGS sequence"/>
</dbReference>
<sequence length="67" mass="7381">MLHRFPSGHPRWTNAADIDLLPRDVVLIGSAIGQVEEKYLDVDMLILEGIAIVNELILTGESTPNGR</sequence>
<evidence type="ECO:0000313" key="1">
    <source>
        <dbReference type="EMBL" id="KAK1440779.1"/>
    </source>
</evidence>
<dbReference type="InterPro" id="IPR008250">
    <property type="entry name" value="ATPase_P-typ_transduc_dom_A_sf"/>
</dbReference>
<dbReference type="AlphaFoldDB" id="A0AAD8PBY5"/>
<gene>
    <name evidence="1" type="ORF">QVD17_06610</name>
</gene>
<organism evidence="1 2">
    <name type="scientific">Tagetes erecta</name>
    <name type="common">African marigold</name>
    <dbReference type="NCBI Taxonomy" id="13708"/>
    <lineage>
        <taxon>Eukaryota</taxon>
        <taxon>Viridiplantae</taxon>
        <taxon>Streptophyta</taxon>
        <taxon>Embryophyta</taxon>
        <taxon>Tracheophyta</taxon>
        <taxon>Spermatophyta</taxon>
        <taxon>Magnoliopsida</taxon>
        <taxon>eudicotyledons</taxon>
        <taxon>Gunneridae</taxon>
        <taxon>Pentapetalae</taxon>
        <taxon>asterids</taxon>
        <taxon>campanulids</taxon>
        <taxon>Asterales</taxon>
        <taxon>Asteraceae</taxon>
        <taxon>Asteroideae</taxon>
        <taxon>Heliantheae alliance</taxon>
        <taxon>Tageteae</taxon>
        <taxon>Tagetes</taxon>
    </lineage>
</organism>
<dbReference type="SUPFAM" id="SSF81653">
    <property type="entry name" value="Calcium ATPase, transduction domain A"/>
    <property type="match status" value="1"/>
</dbReference>
<reference evidence="1" key="1">
    <citation type="journal article" date="2023" name="bioRxiv">
        <title>Improved chromosome-level genome assembly for marigold (Tagetes erecta).</title>
        <authorList>
            <person name="Jiang F."/>
            <person name="Yuan L."/>
            <person name="Wang S."/>
            <person name="Wang H."/>
            <person name="Xu D."/>
            <person name="Wang A."/>
            <person name="Fan W."/>
        </authorList>
    </citation>
    <scope>NUCLEOTIDE SEQUENCE</scope>
    <source>
        <strain evidence="1">WSJ</strain>
        <tissue evidence="1">Leaf</tissue>
    </source>
</reference>
<dbReference type="EMBL" id="JAUHHV010000001">
    <property type="protein sequence ID" value="KAK1440779.1"/>
    <property type="molecule type" value="Genomic_DNA"/>
</dbReference>
<dbReference type="Gene3D" id="2.70.150.10">
    <property type="entry name" value="Calcium-transporting ATPase, cytoplasmic transduction domain A"/>
    <property type="match status" value="1"/>
</dbReference>